<dbReference type="GO" id="GO:0046872">
    <property type="term" value="F:metal ion binding"/>
    <property type="evidence" value="ECO:0007669"/>
    <property type="project" value="UniProtKB-KW"/>
</dbReference>
<dbReference type="GO" id="GO:0006098">
    <property type="term" value="P:pentose-phosphate shunt"/>
    <property type="evidence" value="ECO:0007669"/>
    <property type="project" value="TreeGrafter"/>
</dbReference>
<dbReference type="FunFam" id="3.40.50.970:FF:000045">
    <property type="entry name" value="Transketolase"/>
    <property type="match status" value="1"/>
</dbReference>
<comment type="cofactor">
    <cofactor evidence="2">
        <name>Mn(2+)</name>
        <dbReference type="ChEBI" id="CHEBI:29035"/>
    </cofactor>
</comment>
<comment type="subunit">
    <text evidence="6 20">Homodimer.</text>
</comment>
<feature type="site" description="Important for catalytic activity" evidence="19">
    <location>
        <position position="26"/>
    </location>
</feature>
<feature type="binding site" evidence="16">
    <location>
        <position position="458"/>
    </location>
    <ligand>
        <name>substrate</name>
    </ligand>
</feature>
<feature type="binding site" evidence="17">
    <location>
        <position position="260"/>
    </location>
    <ligand>
        <name>thiamine diphosphate</name>
        <dbReference type="ChEBI" id="CHEBI:58937"/>
    </ligand>
</feature>
<dbReference type="PROSITE" id="PS00802">
    <property type="entry name" value="TRANSKETOLASE_2"/>
    <property type="match status" value="1"/>
</dbReference>
<evidence type="ECO:0000256" key="13">
    <source>
        <dbReference type="ARBA" id="ARBA00049473"/>
    </source>
</evidence>
<name>A0A2T3G4K5_9FIRM</name>
<comment type="catalytic activity">
    <reaction evidence="13 20">
        <text>D-sedoheptulose 7-phosphate + D-glyceraldehyde 3-phosphate = aldehydo-D-ribose 5-phosphate + D-xylulose 5-phosphate</text>
        <dbReference type="Rhea" id="RHEA:10508"/>
        <dbReference type="ChEBI" id="CHEBI:57483"/>
        <dbReference type="ChEBI" id="CHEBI:57737"/>
        <dbReference type="ChEBI" id="CHEBI:58273"/>
        <dbReference type="ChEBI" id="CHEBI:59776"/>
        <dbReference type="EC" id="2.2.1.1"/>
    </reaction>
</comment>
<dbReference type="PANTHER" id="PTHR43522:SF2">
    <property type="entry name" value="TRANSKETOLASE 1-RELATED"/>
    <property type="match status" value="1"/>
</dbReference>
<feature type="binding site" evidence="16">
    <location>
        <position position="466"/>
    </location>
    <ligand>
        <name>substrate</name>
    </ligand>
</feature>
<evidence type="ECO:0000256" key="17">
    <source>
        <dbReference type="PIRSR" id="PIRSR605478-3"/>
    </source>
</evidence>
<dbReference type="EMBL" id="PYLQ01000004">
    <property type="protein sequence ID" value="PST42485.1"/>
    <property type="molecule type" value="Genomic_DNA"/>
</dbReference>
<evidence type="ECO:0000259" key="21">
    <source>
        <dbReference type="SMART" id="SM00861"/>
    </source>
</evidence>
<evidence type="ECO:0000256" key="1">
    <source>
        <dbReference type="ARBA" id="ARBA00001913"/>
    </source>
</evidence>
<dbReference type="FunFam" id="3.40.50.970:FF:000004">
    <property type="entry name" value="Transketolase"/>
    <property type="match status" value="1"/>
</dbReference>
<keyword evidence="10 20" id="KW-0106">Calcium</keyword>
<feature type="binding site" evidence="17">
    <location>
        <position position="66"/>
    </location>
    <ligand>
        <name>thiamine diphosphate</name>
        <dbReference type="ChEBI" id="CHEBI:58937"/>
    </ligand>
</feature>
<dbReference type="AlphaFoldDB" id="A0A2T3G4K5"/>
<dbReference type="GO" id="GO:0005829">
    <property type="term" value="C:cytosol"/>
    <property type="evidence" value="ECO:0007669"/>
    <property type="project" value="TreeGrafter"/>
</dbReference>
<feature type="binding site" evidence="17">
    <location>
        <begin position="114"/>
        <end position="116"/>
    </location>
    <ligand>
        <name>thiamine diphosphate</name>
        <dbReference type="ChEBI" id="CHEBI:58937"/>
    </ligand>
</feature>
<keyword evidence="9 18" id="KW-0479">Metal-binding</keyword>
<dbReference type="SMART" id="SM00861">
    <property type="entry name" value="Transket_pyr"/>
    <property type="match status" value="1"/>
</dbReference>
<dbReference type="EC" id="2.2.1.1" evidence="7 14"/>
<evidence type="ECO:0000313" key="22">
    <source>
        <dbReference type="EMBL" id="PST42485.1"/>
    </source>
</evidence>
<feature type="binding site" evidence="18">
    <location>
        <position position="187"/>
    </location>
    <ligand>
        <name>Mg(2+)</name>
        <dbReference type="ChEBI" id="CHEBI:18420"/>
    </ligand>
</feature>
<dbReference type="Gene3D" id="3.40.50.920">
    <property type="match status" value="1"/>
</dbReference>
<reference evidence="22 23" key="1">
    <citation type="journal article" date="2019" name="Int. J. Syst. Evol. Microbiol.">
        <title>Faecalibacillus intestinalis gen. nov., sp. nov. and Faecalibacillus faecis sp. nov., isolated from human faeces.</title>
        <authorList>
            <person name="Seo B."/>
            <person name="Jeon K."/>
            <person name="Baek I."/>
            <person name="Lee Y.M."/>
            <person name="Baek K."/>
            <person name="Ko G."/>
        </authorList>
    </citation>
    <scope>NUCLEOTIDE SEQUENCE [LARGE SCALE GENOMIC DNA]</scope>
    <source>
        <strain evidence="22 23">SNUG30099</strain>
    </source>
</reference>
<keyword evidence="12 17" id="KW-0786">Thiamine pyrophosphate</keyword>
<feature type="binding site" evidence="16">
    <location>
        <position position="517"/>
    </location>
    <ligand>
        <name>substrate</name>
    </ligand>
</feature>
<accession>A0A2T3G4K5</accession>
<dbReference type="InterPro" id="IPR055152">
    <property type="entry name" value="Transketolase-like_C_2"/>
</dbReference>
<dbReference type="FunFam" id="3.40.50.920:FF:000003">
    <property type="entry name" value="Transketolase"/>
    <property type="match status" value="1"/>
</dbReference>
<feature type="binding site" evidence="18">
    <location>
        <position position="185"/>
    </location>
    <ligand>
        <name>Mg(2+)</name>
        <dbReference type="ChEBI" id="CHEBI:18420"/>
    </ligand>
</feature>
<evidence type="ECO:0000256" key="9">
    <source>
        <dbReference type="ARBA" id="ARBA00022723"/>
    </source>
</evidence>
<evidence type="ECO:0000256" key="3">
    <source>
        <dbReference type="ARBA" id="ARBA00001941"/>
    </source>
</evidence>
<evidence type="ECO:0000256" key="2">
    <source>
        <dbReference type="ARBA" id="ARBA00001936"/>
    </source>
</evidence>
<feature type="binding site" evidence="16">
    <location>
        <position position="26"/>
    </location>
    <ligand>
        <name>substrate</name>
    </ligand>
</feature>
<evidence type="ECO:0000313" key="23">
    <source>
        <dbReference type="Proteomes" id="UP000240974"/>
    </source>
</evidence>
<evidence type="ECO:0000256" key="8">
    <source>
        <dbReference type="ARBA" id="ARBA00022679"/>
    </source>
</evidence>
<dbReference type="InterPro" id="IPR029061">
    <property type="entry name" value="THDP-binding"/>
</dbReference>
<feature type="active site" description="Proton donor" evidence="15">
    <location>
        <position position="408"/>
    </location>
</feature>
<evidence type="ECO:0000256" key="7">
    <source>
        <dbReference type="ARBA" id="ARBA00013152"/>
    </source>
</evidence>
<dbReference type="InterPro" id="IPR009014">
    <property type="entry name" value="Transketo_C/PFOR_II"/>
</dbReference>
<feature type="binding site" evidence="16">
    <location>
        <position position="381"/>
    </location>
    <ligand>
        <name>substrate</name>
    </ligand>
</feature>
<dbReference type="SUPFAM" id="SSF52922">
    <property type="entry name" value="TK C-terminal domain-like"/>
    <property type="match status" value="1"/>
</dbReference>
<feature type="binding site" evidence="16">
    <location>
        <position position="470"/>
    </location>
    <ligand>
        <name>substrate</name>
    </ligand>
</feature>
<dbReference type="InterPro" id="IPR005474">
    <property type="entry name" value="Transketolase_N"/>
</dbReference>
<evidence type="ECO:0000256" key="6">
    <source>
        <dbReference type="ARBA" id="ARBA00011738"/>
    </source>
</evidence>
<dbReference type="InterPro" id="IPR005475">
    <property type="entry name" value="Transketolase-like_Pyr-bd"/>
</dbReference>
<keyword evidence="23" id="KW-1185">Reference proteome</keyword>
<dbReference type="PROSITE" id="PS00801">
    <property type="entry name" value="TRANSKETOLASE_1"/>
    <property type="match status" value="1"/>
</dbReference>
<feature type="binding site" evidence="17">
    <location>
        <position position="185"/>
    </location>
    <ligand>
        <name>thiamine diphosphate</name>
        <dbReference type="ChEBI" id="CHEBI:58937"/>
    </ligand>
</feature>
<dbReference type="InterPro" id="IPR005478">
    <property type="entry name" value="Transketolase_bac-like"/>
</dbReference>
<dbReference type="InterPro" id="IPR033247">
    <property type="entry name" value="Transketolase_fam"/>
</dbReference>
<evidence type="ECO:0000256" key="18">
    <source>
        <dbReference type="PIRSR" id="PIRSR605478-4"/>
    </source>
</evidence>
<dbReference type="CDD" id="cd07033">
    <property type="entry name" value="TPP_PYR_DXS_TK_like"/>
    <property type="match status" value="1"/>
</dbReference>
<organism evidence="22 23">
    <name type="scientific">Faecalibacillus intestinalis</name>
    <dbReference type="NCBI Taxonomy" id="1982626"/>
    <lineage>
        <taxon>Bacteria</taxon>
        <taxon>Bacillati</taxon>
        <taxon>Bacillota</taxon>
        <taxon>Erysipelotrichia</taxon>
        <taxon>Erysipelotrichales</taxon>
        <taxon>Coprobacillaceae</taxon>
        <taxon>Faecalibacillus</taxon>
    </lineage>
</organism>
<keyword evidence="11 18" id="KW-0460">Magnesium</keyword>
<dbReference type="Pfam" id="PF00456">
    <property type="entry name" value="Transketolase_N"/>
    <property type="match status" value="1"/>
</dbReference>
<comment type="caution">
    <text evidence="22">The sequence shown here is derived from an EMBL/GenBank/DDBJ whole genome shotgun (WGS) entry which is preliminary data.</text>
</comment>
<keyword evidence="8 20" id="KW-0808">Transferase</keyword>
<comment type="function">
    <text evidence="4 20">Catalyzes the transfer of a two-carbon ketol group from a ketose donor to an aldose acceptor, via a covalent intermediate with the cofactor thiamine pyrophosphate.</text>
</comment>
<dbReference type="RefSeq" id="WP_107029429.1">
    <property type="nucleotide sequence ID" value="NZ_PYLQ01000004.1"/>
</dbReference>
<evidence type="ECO:0000256" key="20">
    <source>
        <dbReference type="RuleBase" id="RU004996"/>
    </source>
</evidence>
<dbReference type="Pfam" id="PF22613">
    <property type="entry name" value="Transketolase_C_1"/>
    <property type="match status" value="1"/>
</dbReference>
<comment type="cofactor">
    <cofactor evidence="1">
        <name>Ca(2+)</name>
        <dbReference type="ChEBI" id="CHEBI:29108"/>
    </cofactor>
</comment>
<dbReference type="Gene3D" id="3.40.50.970">
    <property type="match status" value="2"/>
</dbReference>
<feature type="domain" description="Transketolase-like pyrimidine-binding" evidence="21">
    <location>
        <begin position="351"/>
        <end position="522"/>
    </location>
</feature>
<comment type="similarity">
    <text evidence="5 20">Belongs to the transketolase family.</text>
</comment>
<feature type="binding site" evidence="16">
    <location>
        <position position="260"/>
    </location>
    <ligand>
        <name>substrate</name>
    </ligand>
</feature>
<dbReference type="InterPro" id="IPR049557">
    <property type="entry name" value="Transketolase_CS"/>
</dbReference>
<evidence type="ECO:0000256" key="15">
    <source>
        <dbReference type="PIRSR" id="PIRSR605478-1"/>
    </source>
</evidence>
<feature type="binding site" evidence="17">
    <location>
        <position position="434"/>
    </location>
    <ligand>
        <name>thiamine diphosphate</name>
        <dbReference type="ChEBI" id="CHEBI:58937"/>
    </ligand>
</feature>
<dbReference type="Proteomes" id="UP000240974">
    <property type="component" value="Unassembled WGS sequence"/>
</dbReference>
<evidence type="ECO:0000256" key="14">
    <source>
        <dbReference type="NCBIfam" id="TIGR00232"/>
    </source>
</evidence>
<evidence type="ECO:0000256" key="5">
    <source>
        <dbReference type="ARBA" id="ARBA00007131"/>
    </source>
</evidence>
<evidence type="ECO:0000256" key="16">
    <source>
        <dbReference type="PIRSR" id="PIRSR605478-2"/>
    </source>
</evidence>
<comment type="cofactor">
    <cofactor evidence="3">
        <name>Co(2+)</name>
        <dbReference type="ChEBI" id="CHEBI:48828"/>
    </cofactor>
</comment>
<evidence type="ECO:0000256" key="4">
    <source>
        <dbReference type="ARBA" id="ARBA00002931"/>
    </source>
</evidence>
<comment type="cofactor">
    <cofactor evidence="17">
        <name>thiamine diphosphate</name>
        <dbReference type="ChEBI" id="CHEBI:58937"/>
    </cofactor>
    <text evidence="17">Binds 1 thiamine pyrophosphate per subunit. During the reaction, the substrate forms a covalent intermediate with the cofactor.</text>
</comment>
<dbReference type="SUPFAM" id="SSF52518">
    <property type="entry name" value="Thiamin diphosphate-binding fold (THDP-binding)"/>
    <property type="match status" value="2"/>
</dbReference>
<protein>
    <recommendedName>
        <fullName evidence="7 14">Transketolase</fullName>
        <ecNumber evidence="7 14">2.2.1.1</ecNumber>
    </recommendedName>
</protein>
<evidence type="ECO:0000256" key="19">
    <source>
        <dbReference type="PIRSR" id="PIRSR605478-5"/>
    </source>
</evidence>
<dbReference type="Pfam" id="PF02779">
    <property type="entry name" value="Transket_pyr"/>
    <property type="match status" value="1"/>
</dbReference>
<dbReference type="GO" id="GO:0004802">
    <property type="term" value="F:transketolase activity"/>
    <property type="evidence" value="ECO:0007669"/>
    <property type="project" value="UniProtKB-UniRule"/>
</dbReference>
<comment type="cofactor">
    <cofactor evidence="20">
        <name>Mg(2+)</name>
        <dbReference type="ChEBI" id="CHEBI:18420"/>
    </cofactor>
    <cofactor evidence="20">
        <name>Ca(2+)</name>
        <dbReference type="ChEBI" id="CHEBI:29108"/>
    </cofactor>
    <cofactor evidence="20">
        <name>Mn(2+)</name>
        <dbReference type="ChEBI" id="CHEBI:29035"/>
    </cofactor>
    <cofactor evidence="20">
        <name>Co(2+)</name>
        <dbReference type="ChEBI" id="CHEBI:48828"/>
    </cofactor>
    <text evidence="20">Binds 1 Mg(2+) ion per subunit. Can also utilize other divalent metal cations, such as Ca(2+), Mn(2+) and Co(2+).</text>
</comment>
<sequence>MDISNLSIATIRSLGIDTINKANSGHPGMVLGSAPALYTLFNKELNIYNKEAEWINRDRFVLASGHASALLYSMLHLTGFDVTIDDLKNFRQLNSHTPGHPEIEMTHGVDASSGPLGQGIPMAAGMAMAEKFLASQYNKENFDIIDHYTYVLCGDGDMQEGVTYEATSLAGHLSLGKLIVLYDANKVTLDGPLSMSFSENVKKRYEACNWQVLEVKDGNDINEIHKAIKKGKKEQFKPTLIIVNTVIGFGSANQGTNKVHGAPLGKEDGKNAKLSYGFDHDEFYVPEEVYEDFKKKTIKRGKSKFNKWNKLFNEYKEQYPTEAKQLEDAIAGKYSLNIDELLKNYPVGHNDATRNTSLEVIQEVAKQNPTFLSGTADLASSTKTKIKDEDDFSVENYNGRNLVFGIREFAMVAIMNGMTLHKGVKVSSGGFLVFSDYFKAAVRMACLMKLPIILPLSHDSIAVGEDGPTHQPIEQFAMLRSIPNMHVIRPGDAVEMAAAWKLAIESTENPTALILTRQNVETMENSSVEGVSKGAYVIGKEENHLDAIIIASGSEVNLAMKAKKVLLEKGIDVRVVSMPCQEFFDQQDEQYKEAVLPNAMRKRLSVEMASSFGWHKYVGLDGITMSIDEFGKSAPAQDVIQSYGFTVDGVVENIEKLLK</sequence>
<feature type="site" description="Important for catalytic activity" evidence="19">
    <location>
        <position position="260"/>
    </location>
</feature>
<feature type="binding site" evidence="16">
    <location>
        <position position="354"/>
    </location>
    <ligand>
        <name>substrate</name>
    </ligand>
</feature>
<evidence type="ECO:0000256" key="12">
    <source>
        <dbReference type="ARBA" id="ARBA00023052"/>
    </source>
</evidence>
<dbReference type="NCBIfam" id="TIGR00232">
    <property type="entry name" value="tktlase_bact"/>
    <property type="match status" value="1"/>
</dbReference>
<feature type="binding site" evidence="17">
    <location>
        <position position="156"/>
    </location>
    <ligand>
        <name>thiamine diphosphate</name>
        <dbReference type="ChEBI" id="CHEBI:58937"/>
    </ligand>
</feature>
<dbReference type="PANTHER" id="PTHR43522">
    <property type="entry name" value="TRANSKETOLASE"/>
    <property type="match status" value="1"/>
</dbReference>
<evidence type="ECO:0000256" key="10">
    <source>
        <dbReference type="ARBA" id="ARBA00022837"/>
    </source>
</evidence>
<evidence type="ECO:0000256" key="11">
    <source>
        <dbReference type="ARBA" id="ARBA00022842"/>
    </source>
</evidence>
<proteinExistence type="inferred from homology"/>
<dbReference type="InterPro" id="IPR020826">
    <property type="entry name" value="Transketolase_BS"/>
</dbReference>
<gene>
    <name evidence="22" type="primary">tkt</name>
    <name evidence="22" type="ORF">C7U54_04230</name>
</gene>
<dbReference type="CDD" id="cd02012">
    <property type="entry name" value="TPP_TK"/>
    <property type="match status" value="1"/>
</dbReference>
<comment type="cofactor">
    <cofactor evidence="18">
        <name>Mg(2+)</name>
        <dbReference type="ChEBI" id="CHEBI:18420"/>
    </cofactor>
    <text evidence="18">Binds 1 Mg(2+) ion per subunit. Can also utilize other divalent metal cations, such as Ca(2+), Mn(2+) and Co(2+).</text>
</comment>
<feature type="binding site" evidence="18">
    <location>
        <position position="155"/>
    </location>
    <ligand>
        <name>Mg(2+)</name>
        <dbReference type="ChEBI" id="CHEBI:18420"/>
    </ligand>
</feature>